<keyword evidence="2" id="KW-0413">Isomerase</keyword>
<dbReference type="RefSeq" id="WP_088566495.1">
    <property type="nucleotide sequence ID" value="NZ_CP020946.1"/>
</dbReference>
<dbReference type="AlphaFoldDB" id="A0A1Z3NCB2"/>
<dbReference type="InterPro" id="IPR032710">
    <property type="entry name" value="NTF2-like_dom_sf"/>
</dbReference>
<evidence type="ECO:0000313" key="3">
    <source>
        <dbReference type="Proteomes" id="UP000197003"/>
    </source>
</evidence>
<dbReference type="Gene3D" id="3.10.450.50">
    <property type="match status" value="1"/>
</dbReference>
<accession>A0A1Z3NCB2</accession>
<organism evidence="2 3">
    <name type="scientific">Bdellovibrio bacteriovorus</name>
    <dbReference type="NCBI Taxonomy" id="959"/>
    <lineage>
        <taxon>Bacteria</taxon>
        <taxon>Pseudomonadati</taxon>
        <taxon>Bdellovibrionota</taxon>
        <taxon>Bdellovibrionia</taxon>
        <taxon>Bdellovibrionales</taxon>
        <taxon>Pseudobdellovibrionaceae</taxon>
        <taxon>Bdellovibrio</taxon>
    </lineage>
</organism>
<dbReference type="InterPro" id="IPR008317">
    <property type="entry name" value="UCP030561"/>
</dbReference>
<sequence>MTTEQRVALVQGQLEAYNARDIEKFCSFYHADVMAYRLGQDVPFMVGMEAFRKSYGEKFKNTPDLHCTLKSRIVLNGKVLDEESVVPSGSHVVAIYDFKDGLIKDIWFVY</sequence>
<evidence type="ECO:0000313" key="2">
    <source>
        <dbReference type="EMBL" id="ASD65086.1"/>
    </source>
</evidence>
<gene>
    <name evidence="2" type="ORF">B9G79_16680</name>
</gene>
<evidence type="ECO:0000259" key="1">
    <source>
        <dbReference type="Pfam" id="PF12680"/>
    </source>
</evidence>
<dbReference type="SUPFAM" id="SSF54427">
    <property type="entry name" value="NTF2-like"/>
    <property type="match status" value="1"/>
</dbReference>
<name>A0A1Z3NCB2_BDEBC</name>
<dbReference type="OrthoDB" id="9782972at2"/>
<protein>
    <submittedName>
        <fullName evidence="2">Steroid delta-isomerase</fullName>
    </submittedName>
</protein>
<dbReference type="Proteomes" id="UP000197003">
    <property type="component" value="Chromosome"/>
</dbReference>
<dbReference type="EMBL" id="CP020946">
    <property type="protein sequence ID" value="ASD65086.1"/>
    <property type="molecule type" value="Genomic_DNA"/>
</dbReference>
<dbReference type="GO" id="GO:0016853">
    <property type="term" value="F:isomerase activity"/>
    <property type="evidence" value="ECO:0007669"/>
    <property type="project" value="UniProtKB-KW"/>
</dbReference>
<feature type="domain" description="SnoaL-like" evidence="1">
    <location>
        <begin position="10"/>
        <end position="105"/>
    </location>
</feature>
<dbReference type="Pfam" id="PF12680">
    <property type="entry name" value="SnoaL_2"/>
    <property type="match status" value="1"/>
</dbReference>
<dbReference type="InterPro" id="IPR037401">
    <property type="entry name" value="SnoaL-like"/>
</dbReference>
<reference evidence="2 3" key="1">
    <citation type="submission" date="2017-04" db="EMBL/GenBank/DDBJ databases">
        <title>Whole genome sequence of Bdellovibrio bacteriovorus strain SSB218315.</title>
        <authorList>
            <person name="Oyedara O."/>
            <person name="Rodriguez-Perez M.A."/>
        </authorList>
    </citation>
    <scope>NUCLEOTIDE SEQUENCE [LARGE SCALE GENOMIC DNA]</scope>
    <source>
        <strain evidence="2 3">SSB218315</strain>
    </source>
</reference>
<proteinExistence type="predicted"/>
<dbReference type="PIRSF" id="PIRSF030561">
    <property type="entry name" value="UCP030561"/>
    <property type="match status" value="1"/>
</dbReference>